<keyword evidence="4 6" id="KW-1133">Transmembrane helix</keyword>
<dbReference type="Pfam" id="PF01169">
    <property type="entry name" value="GDT1"/>
    <property type="match status" value="1"/>
</dbReference>
<evidence type="ECO:0000313" key="7">
    <source>
        <dbReference type="EMBL" id="GGA42515.1"/>
    </source>
</evidence>
<evidence type="ECO:0000256" key="3">
    <source>
        <dbReference type="ARBA" id="ARBA00022692"/>
    </source>
</evidence>
<evidence type="ECO:0000256" key="4">
    <source>
        <dbReference type="ARBA" id="ARBA00022989"/>
    </source>
</evidence>
<keyword evidence="8" id="KW-1185">Reference proteome</keyword>
<evidence type="ECO:0000256" key="5">
    <source>
        <dbReference type="ARBA" id="ARBA00023136"/>
    </source>
</evidence>
<sequence>MDALMAALVAALLTQASDRTPWTAAMLGDRYANKSAVIAATALALALGNALGVVGGVLIAPLLSPNAQGLLLAVALVSGGITAFWPLRPAKHRDWRGGAFLLSLIAIGLLGFGDRMQFITAALAARSETPALAAVGATLGALAVTIPAIVLGERNLRRLPTVAIRLSAAAALTAFGVVQGLAALRLI</sequence>
<organism evidence="7 8">
    <name type="scientific">Sphingomonas psychrolutea</name>
    <dbReference type="NCBI Taxonomy" id="1259676"/>
    <lineage>
        <taxon>Bacteria</taxon>
        <taxon>Pseudomonadati</taxon>
        <taxon>Pseudomonadota</taxon>
        <taxon>Alphaproteobacteria</taxon>
        <taxon>Sphingomonadales</taxon>
        <taxon>Sphingomonadaceae</taxon>
        <taxon>Sphingomonas</taxon>
    </lineage>
</organism>
<comment type="subcellular location">
    <subcellularLocation>
        <location evidence="1 6">Membrane</location>
        <topology evidence="1 6">Multi-pass membrane protein</topology>
    </subcellularLocation>
</comment>
<proteinExistence type="inferred from homology"/>
<evidence type="ECO:0000313" key="8">
    <source>
        <dbReference type="Proteomes" id="UP000618591"/>
    </source>
</evidence>
<reference evidence="8" key="1">
    <citation type="journal article" date="2019" name="Int. J. Syst. Evol. Microbiol.">
        <title>The Global Catalogue of Microorganisms (GCM) 10K type strain sequencing project: providing services to taxonomists for standard genome sequencing and annotation.</title>
        <authorList>
            <consortium name="The Broad Institute Genomics Platform"/>
            <consortium name="The Broad Institute Genome Sequencing Center for Infectious Disease"/>
            <person name="Wu L."/>
            <person name="Ma J."/>
        </authorList>
    </citation>
    <scope>NUCLEOTIDE SEQUENCE [LARGE SCALE GENOMIC DNA]</scope>
    <source>
        <strain evidence="8">CGMCC 1.10106</strain>
    </source>
</reference>
<evidence type="ECO:0000256" key="1">
    <source>
        <dbReference type="ARBA" id="ARBA00004141"/>
    </source>
</evidence>
<feature type="transmembrane region" description="Helical" evidence="6">
    <location>
        <begin position="70"/>
        <end position="87"/>
    </location>
</feature>
<keyword evidence="5 6" id="KW-0472">Membrane</keyword>
<evidence type="ECO:0000256" key="2">
    <source>
        <dbReference type="ARBA" id="ARBA00009190"/>
    </source>
</evidence>
<name>A0ABQ1GF45_9SPHN</name>
<protein>
    <recommendedName>
        <fullName evidence="6">GDT1 family protein</fullName>
    </recommendedName>
</protein>
<comment type="caution">
    <text evidence="7">The sequence shown here is derived from an EMBL/GenBank/DDBJ whole genome shotgun (WGS) entry which is preliminary data.</text>
</comment>
<feature type="transmembrane region" description="Helical" evidence="6">
    <location>
        <begin position="99"/>
        <end position="124"/>
    </location>
</feature>
<evidence type="ECO:0000256" key="6">
    <source>
        <dbReference type="RuleBase" id="RU365102"/>
    </source>
</evidence>
<dbReference type="EMBL" id="BMDW01000005">
    <property type="protein sequence ID" value="GGA42515.1"/>
    <property type="molecule type" value="Genomic_DNA"/>
</dbReference>
<feature type="transmembrane region" description="Helical" evidence="6">
    <location>
        <begin position="162"/>
        <end position="184"/>
    </location>
</feature>
<gene>
    <name evidence="7" type="ORF">GCM10011395_11000</name>
</gene>
<dbReference type="Proteomes" id="UP000618591">
    <property type="component" value="Unassembled WGS sequence"/>
</dbReference>
<accession>A0ABQ1GF45</accession>
<dbReference type="InterPro" id="IPR001727">
    <property type="entry name" value="GDT1-like"/>
</dbReference>
<feature type="transmembrane region" description="Helical" evidence="6">
    <location>
        <begin position="131"/>
        <end position="150"/>
    </location>
</feature>
<comment type="similarity">
    <text evidence="2 6">Belongs to the GDT1 family.</text>
</comment>
<feature type="transmembrane region" description="Helical" evidence="6">
    <location>
        <begin position="35"/>
        <end position="63"/>
    </location>
</feature>
<keyword evidence="3 6" id="KW-0812">Transmembrane</keyword>